<protein>
    <submittedName>
        <fullName evidence="2">Carbohydrate sulfotransferase 8</fullName>
    </submittedName>
</protein>
<dbReference type="AlphaFoldDB" id="H9FLS2"/>
<feature type="non-terminal residue" evidence="2">
    <location>
        <position position="115"/>
    </location>
</feature>
<proteinExistence type="evidence at transcript level"/>
<dbReference type="EMBL" id="JU331825">
    <property type="protein sequence ID" value="AFE75581.1"/>
    <property type="molecule type" value="mRNA"/>
</dbReference>
<evidence type="ECO:0000313" key="2">
    <source>
        <dbReference type="EMBL" id="AFE75581.1"/>
    </source>
</evidence>
<feature type="non-terminal residue" evidence="2">
    <location>
        <position position="1"/>
    </location>
</feature>
<feature type="region of interest" description="Disordered" evidence="1">
    <location>
        <begin position="80"/>
        <end position="115"/>
    </location>
</feature>
<sequence>PGHLRPPGYLAPSQHLHQDALCPRALREAGVSLPRQVRAPQQLLPPGLRQGHPGPVPGQCLSGGPADGLWGALSRVRPVPAGRAPARGDGHSLGPCQPALQPLPHRLRLRRQVRE</sequence>
<feature type="compositionally biased region" description="Basic residues" evidence="1">
    <location>
        <begin position="105"/>
        <end position="115"/>
    </location>
</feature>
<keyword evidence="2" id="KW-0808">Transferase</keyword>
<gene>
    <name evidence="2" type="primary">CHST8</name>
</gene>
<name>H9FLS2_MACMU</name>
<accession>H9FLS2</accession>
<organism evidence="2">
    <name type="scientific">Macaca mulatta</name>
    <name type="common">Rhesus macaque</name>
    <dbReference type="NCBI Taxonomy" id="9544"/>
    <lineage>
        <taxon>Eukaryota</taxon>
        <taxon>Metazoa</taxon>
        <taxon>Chordata</taxon>
        <taxon>Craniata</taxon>
        <taxon>Vertebrata</taxon>
        <taxon>Euteleostomi</taxon>
        <taxon>Mammalia</taxon>
        <taxon>Eutheria</taxon>
        <taxon>Euarchontoglires</taxon>
        <taxon>Primates</taxon>
        <taxon>Haplorrhini</taxon>
        <taxon>Catarrhini</taxon>
        <taxon>Cercopithecidae</taxon>
        <taxon>Cercopithecinae</taxon>
        <taxon>Macaca</taxon>
    </lineage>
</organism>
<dbReference type="GO" id="GO:0016740">
    <property type="term" value="F:transferase activity"/>
    <property type="evidence" value="ECO:0007669"/>
    <property type="project" value="UniProtKB-KW"/>
</dbReference>
<evidence type="ECO:0000256" key="1">
    <source>
        <dbReference type="SAM" id="MobiDB-lite"/>
    </source>
</evidence>
<feature type="region of interest" description="Disordered" evidence="1">
    <location>
        <begin position="43"/>
        <end position="63"/>
    </location>
</feature>
<reference evidence="2" key="1">
    <citation type="journal article" date="2014" name="Biol. Direct">
        <title>A new rhesus macaque assembly and annotation for next-generation sequencing analyses.</title>
        <authorList>
            <person name="Zimin A.V."/>
            <person name="Cornish A.S."/>
            <person name="Maudhoo M.D."/>
            <person name="Gibbs R.M."/>
            <person name="Zhang X."/>
            <person name="Pandey S."/>
            <person name="Meehan D.T."/>
            <person name="Wipfler K."/>
            <person name="Bosinger S.E."/>
            <person name="Johnson Z.P."/>
            <person name="Tharp G.K."/>
            <person name="Marcais G."/>
            <person name="Roberts M."/>
            <person name="Ferguson B."/>
            <person name="Fox H.S."/>
            <person name="Treangen T."/>
            <person name="Salzberg S.L."/>
            <person name="Yorke J.A."/>
            <person name="Norgren R.B.Jr."/>
        </authorList>
    </citation>
    <scope>NUCLEOTIDE SEQUENCE</scope>
    <source>
        <tissue evidence="2">Caudate</tissue>
    </source>
</reference>